<keyword evidence="1" id="KW-0812">Transmembrane</keyword>
<evidence type="ECO:0000256" key="1">
    <source>
        <dbReference type="SAM" id="Phobius"/>
    </source>
</evidence>
<gene>
    <name evidence="2" type="ORF">CCGE525_06880</name>
</gene>
<dbReference type="KEGG" id="rjg:CCGE525_06880"/>
<keyword evidence="1" id="KW-0472">Membrane</keyword>
<evidence type="ECO:0000313" key="3">
    <source>
        <dbReference type="Proteomes" id="UP000282195"/>
    </source>
</evidence>
<protein>
    <submittedName>
        <fullName evidence="2">Uncharacterized protein</fullName>
    </submittedName>
</protein>
<proteinExistence type="predicted"/>
<dbReference type="OrthoDB" id="8304543at2"/>
<name>A0A387FMP8_9HYPH</name>
<organism evidence="2 3">
    <name type="scientific">Rhizobium jaguaris</name>
    <dbReference type="NCBI Taxonomy" id="1312183"/>
    <lineage>
        <taxon>Bacteria</taxon>
        <taxon>Pseudomonadati</taxon>
        <taxon>Pseudomonadota</taxon>
        <taxon>Alphaproteobacteria</taxon>
        <taxon>Hyphomicrobiales</taxon>
        <taxon>Rhizobiaceae</taxon>
        <taxon>Rhizobium/Agrobacterium group</taxon>
        <taxon>Rhizobium</taxon>
    </lineage>
</organism>
<dbReference type="Proteomes" id="UP000282195">
    <property type="component" value="Chromosome"/>
</dbReference>
<dbReference type="RefSeq" id="WP_120703639.1">
    <property type="nucleotide sequence ID" value="NZ_CP032694.1"/>
</dbReference>
<accession>A0A387FMP8</accession>
<feature type="transmembrane region" description="Helical" evidence="1">
    <location>
        <begin position="31"/>
        <end position="52"/>
    </location>
</feature>
<evidence type="ECO:0000313" key="2">
    <source>
        <dbReference type="EMBL" id="AYG58565.1"/>
    </source>
</evidence>
<keyword evidence="1" id="KW-1133">Transmembrane helix</keyword>
<dbReference type="AlphaFoldDB" id="A0A387FMP8"/>
<reference evidence="2 3" key="1">
    <citation type="submission" date="2018-10" db="EMBL/GenBank/DDBJ databases">
        <title>Rhizobium etli, R. leguminosarum and a new Rhizobium genospecies from Phaseolus dumosus.</title>
        <authorList>
            <person name="Ramirez-Puebla S.T."/>
            <person name="Rogel-Hernandez M.A."/>
            <person name="Guerrero G."/>
            <person name="Ormeno-Orrillo E."/>
            <person name="Martinez-Romero J.C."/>
            <person name="Negrete-Yankelevich S."/>
            <person name="Martinez-Romero E."/>
        </authorList>
    </citation>
    <scope>NUCLEOTIDE SEQUENCE [LARGE SCALE GENOMIC DNA]</scope>
    <source>
        <strain evidence="2 3">CCGE525</strain>
    </source>
</reference>
<keyword evidence="3" id="KW-1185">Reference proteome</keyword>
<sequence length="76" mass="8262">MQTLETALVNHWCGKTLSEKDLMEPAGLGKVVLRTMAGFAALAVLILCLNWAADPAINRPQVAAVDQMWPMPEANK</sequence>
<dbReference type="EMBL" id="CP032694">
    <property type="protein sequence ID" value="AYG58565.1"/>
    <property type="molecule type" value="Genomic_DNA"/>
</dbReference>